<dbReference type="InterPro" id="IPR011032">
    <property type="entry name" value="GroES-like_sf"/>
</dbReference>
<dbReference type="Pfam" id="PF08240">
    <property type="entry name" value="ADH_N"/>
    <property type="match status" value="1"/>
</dbReference>
<feature type="region of interest" description="C-terminal hotdog fold" evidence="8">
    <location>
        <begin position="1102"/>
        <end position="1252"/>
    </location>
</feature>
<dbReference type="InterPro" id="IPR013154">
    <property type="entry name" value="ADH-like_N"/>
</dbReference>
<dbReference type="InterPro" id="IPR032821">
    <property type="entry name" value="PKS_assoc"/>
</dbReference>
<dbReference type="Pfam" id="PF13602">
    <property type="entry name" value="ADH_zinc_N_2"/>
    <property type="match status" value="1"/>
</dbReference>
<dbReference type="InterPro" id="IPR013968">
    <property type="entry name" value="PKS_KR"/>
</dbReference>
<dbReference type="SMART" id="SM00826">
    <property type="entry name" value="PKS_DH"/>
    <property type="match status" value="1"/>
</dbReference>
<dbReference type="InterPro" id="IPR016035">
    <property type="entry name" value="Acyl_Trfase/lysoPLipase"/>
</dbReference>
<evidence type="ECO:0000256" key="5">
    <source>
        <dbReference type="ARBA" id="ARBA00023002"/>
    </source>
</evidence>
<dbReference type="SMART" id="SM00823">
    <property type="entry name" value="PKS_PP"/>
    <property type="match status" value="1"/>
</dbReference>
<dbReference type="InterPro" id="IPR036291">
    <property type="entry name" value="NAD(P)-bd_dom_sf"/>
</dbReference>
<dbReference type="InterPro" id="IPR042104">
    <property type="entry name" value="PKS_dehydratase_sf"/>
</dbReference>
<dbReference type="Gene3D" id="3.40.50.720">
    <property type="entry name" value="NAD(P)-binding Rossmann-like Domain"/>
    <property type="match status" value="2"/>
</dbReference>
<dbReference type="STRING" id="1392250.A0A2I2GF76"/>
<keyword evidence="2" id="KW-0597">Phosphoprotein</keyword>
<dbReference type="InterPro" id="IPR049551">
    <property type="entry name" value="PKS_DH_C"/>
</dbReference>
<dbReference type="InterPro" id="IPR009081">
    <property type="entry name" value="PP-bd_ACP"/>
</dbReference>
<dbReference type="InterPro" id="IPR006162">
    <property type="entry name" value="Ppantetheine_attach_site"/>
</dbReference>
<dbReference type="GeneID" id="36559042"/>
<feature type="active site" description="Proton acceptor; for dehydratase activity" evidence="8">
    <location>
        <position position="969"/>
    </location>
</feature>
<dbReference type="CDD" id="cd05274">
    <property type="entry name" value="KR_FAS_SDR_x"/>
    <property type="match status" value="1"/>
</dbReference>
<dbReference type="Gene3D" id="3.40.366.10">
    <property type="entry name" value="Malonyl-Coenzyme A Acyl Carrier Protein, domain 2"/>
    <property type="match status" value="1"/>
</dbReference>
<dbReference type="PROSITE" id="PS00606">
    <property type="entry name" value="KS3_1"/>
    <property type="match status" value="1"/>
</dbReference>
<feature type="domain" description="Ketosynthase family 3 (KS3)" evidence="10">
    <location>
        <begin position="9"/>
        <end position="411"/>
    </location>
</feature>
<dbReference type="EMBL" id="MSFO01000002">
    <property type="protein sequence ID" value="PLB51487.1"/>
    <property type="molecule type" value="Genomic_DNA"/>
</dbReference>
<dbReference type="InterPro" id="IPR050091">
    <property type="entry name" value="PKS_NRPS_Biosynth_Enz"/>
</dbReference>
<comment type="caution">
    <text evidence="12">The sequence shown here is derived from an EMBL/GenBank/DDBJ whole genome shotgun (WGS) entry which is preliminary data.</text>
</comment>
<dbReference type="Pfam" id="PF08659">
    <property type="entry name" value="KR"/>
    <property type="match status" value="1"/>
</dbReference>
<dbReference type="Pfam" id="PF16197">
    <property type="entry name" value="KAsynt_C_assoc"/>
    <property type="match status" value="1"/>
</dbReference>
<dbReference type="InterPro" id="IPR016036">
    <property type="entry name" value="Malonyl_transacylase_ACP-bd"/>
</dbReference>
<dbReference type="InterPro" id="IPR014031">
    <property type="entry name" value="Ketoacyl_synth_C"/>
</dbReference>
<dbReference type="CDD" id="cd02440">
    <property type="entry name" value="AdoMet_MTases"/>
    <property type="match status" value="1"/>
</dbReference>
<dbReference type="GO" id="GO:0006633">
    <property type="term" value="P:fatty acid biosynthetic process"/>
    <property type="evidence" value="ECO:0007669"/>
    <property type="project" value="InterPro"/>
</dbReference>
<name>A0A2I2GF76_9EURO</name>
<keyword evidence="6" id="KW-0511">Multifunctional enzyme</keyword>
<feature type="active site" description="Proton donor; for dehydratase activity" evidence="8">
    <location>
        <position position="1161"/>
    </location>
</feature>
<dbReference type="PROSITE" id="PS52019">
    <property type="entry name" value="PKS_MFAS_DH"/>
    <property type="match status" value="1"/>
</dbReference>
<keyword evidence="13" id="KW-1185">Reference proteome</keyword>
<dbReference type="Gene3D" id="3.40.50.150">
    <property type="entry name" value="Vaccinia Virus protein VP39"/>
    <property type="match status" value="1"/>
</dbReference>
<dbReference type="Proteomes" id="UP000234275">
    <property type="component" value="Unassembled WGS sequence"/>
</dbReference>
<dbReference type="Gene3D" id="3.40.47.10">
    <property type="match status" value="1"/>
</dbReference>
<dbReference type="PANTHER" id="PTHR43775:SF29">
    <property type="entry name" value="ASPERFURANONE POLYKETIDE SYNTHASE AFOG-RELATED"/>
    <property type="match status" value="1"/>
</dbReference>
<dbReference type="SMART" id="SM00827">
    <property type="entry name" value="PKS_AT"/>
    <property type="match status" value="1"/>
</dbReference>
<reference evidence="12 13" key="1">
    <citation type="submission" date="2016-12" db="EMBL/GenBank/DDBJ databases">
        <title>The genomes of Aspergillus section Nigri reveals drivers in fungal speciation.</title>
        <authorList>
            <consortium name="DOE Joint Genome Institute"/>
            <person name="Vesth T.C."/>
            <person name="Nybo J."/>
            <person name="Theobald S."/>
            <person name="Brandl J."/>
            <person name="Frisvad J.C."/>
            <person name="Nielsen K.F."/>
            <person name="Lyhne E.K."/>
            <person name="Kogle M.E."/>
            <person name="Kuo A."/>
            <person name="Riley R."/>
            <person name="Clum A."/>
            <person name="Nolan M."/>
            <person name="Lipzen A."/>
            <person name="Salamov A."/>
            <person name="Henrissat B."/>
            <person name="Wiebenga A."/>
            <person name="De Vries R.P."/>
            <person name="Grigoriev I.V."/>
            <person name="Mortensen U.H."/>
            <person name="Andersen M.R."/>
            <person name="Baker S.E."/>
        </authorList>
    </citation>
    <scope>NUCLEOTIDE SEQUENCE [LARGE SCALE GENOMIC DNA]</scope>
    <source>
        <strain evidence="12 13">IBT 23096</strain>
    </source>
</reference>
<dbReference type="OrthoDB" id="329835at2759"/>
<dbReference type="InterPro" id="IPR020806">
    <property type="entry name" value="PKS_PP-bd"/>
</dbReference>
<dbReference type="Pfam" id="PF02801">
    <property type="entry name" value="Ketoacyl-synt_C"/>
    <property type="match status" value="2"/>
</dbReference>
<dbReference type="GO" id="GO:0031177">
    <property type="term" value="F:phosphopantetheine binding"/>
    <property type="evidence" value="ECO:0007669"/>
    <property type="project" value="InterPro"/>
</dbReference>
<dbReference type="PROSITE" id="PS00012">
    <property type="entry name" value="PHOSPHOPANTETHEINE"/>
    <property type="match status" value="1"/>
</dbReference>
<dbReference type="Pfam" id="PF08242">
    <property type="entry name" value="Methyltransf_12"/>
    <property type="match status" value="1"/>
</dbReference>
<dbReference type="Gene3D" id="3.30.70.3290">
    <property type="match status" value="1"/>
</dbReference>
<evidence type="ECO:0000256" key="4">
    <source>
        <dbReference type="ARBA" id="ARBA00022857"/>
    </source>
</evidence>
<dbReference type="PANTHER" id="PTHR43775">
    <property type="entry name" value="FATTY ACID SYNTHASE"/>
    <property type="match status" value="1"/>
</dbReference>
<dbReference type="InterPro" id="IPR020807">
    <property type="entry name" value="PKS_DH"/>
</dbReference>
<dbReference type="SMART" id="SM00825">
    <property type="entry name" value="PKS_KS"/>
    <property type="match status" value="1"/>
</dbReference>
<dbReference type="InterPro" id="IPR018201">
    <property type="entry name" value="Ketoacyl_synth_AS"/>
</dbReference>
<keyword evidence="4" id="KW-0521">NADP</keyword>
<dbReference type="GO" id="GO:0004315">
    <property type="term" value="F:3-oxoacyl-[acyl-carrier-protein] synthase activity"/>
    <property type="evidence" value="ECO:0007669"/>
    <property type="project" value="InterPro"/>
</dbReference>
<dbReference type="PROSITE" id="PS52004">
    <property type="entry name" value="KS3_2"/>
    <property type="match status" value="1"/>
</dbReference>
<dbReference type="CDD" id="cd05195">
    <property type="entry name" value="enoyl_red"/>
    <property type="match status" value="1"/>
</dbReference>
<dbReference type="GO" id="GO:1901336">
    <property type="term" value="P:lactone biosynthetic process"/>
    <property type="evidence" value="ECO:0007669"/>
    <property type="project" value="UniProtKB-ARBA"/>
</dbReference>
<evidence type="ECO:0000259" key="9">
    <source>
        <dbReference type="PROSITE" id="PS50075"/>
    </source>
</evidence>
<protein>
    <submittedName>
        <fullName evidence="12">Polyketide synthase module</fullName>
    </submittedName>
</protein>
<evidence type="ECO:0000313" key="12">
    <source>
        <dbReference type="EMBL" id="PLB51487.1"/>
    </source>
</evidence>
<evidence type="ECO:0000256" key="2">
    <source>
        <dbReference type="ARBA" id="ARBA00022553"/>
    </source>
</evidence>
<dbReference type="InterPro" id="IPR001227">
    <property type="entry name" value="Ac_transferase_dom_sf"/>
</dbReference>
<dbReference type="InterPro" id="IPR020843">
    <property type="entry name" value="ER"/>
</dbReference>
<feature type="region of interest" description="N-terminal hotdog fold" evidence="8">
    <location>
        <begin position="937"/>
        <end position="1070"/>
    </location>
</feature>
<dbReference type="RefSeq" id="XP_024706789.1">
    <property type="nucleotide sequence ID" value="XM_024851343.1"/>
</dbReference>
<dbReference type="SUPFAM" id="SSF52151">
    <property type="entry name" value="FabD/lysophospholipase-like"/>
    <property type="match status" value="1"/>
</dbReference>
<dbReference type="Gene3D" id="3.90.180.10">
    <property type="entry name" value="Medium-chain alcohol dehydrogenases, catalytic domain"/>
    <property type="match status" value="1"/>
</dbReference>
<dbReference type="GO" id="GO:0044550">
    <property type="term" value="P:secondary metabolite biosynthetic process"/>
    <property type="evidence" value="ECO:0007669"/>
    <property type="project" value="UniProtKB-ARBA"/>
</dbReference>
<dbReference type="InterPro" id="IPR016039">
    <property type="entry name" value="Thiolase-like"/>
</dbReference>
<dbReference type="InterPro" id="IPR049900">
    <property type="entry name" value="PKS_mFAS_DH"/>
</dbReference>
<dbReference type="SUPFAM" id="SSF51735">
    <property type="entry name" value="NAD(P)-binding Rossmann-fold domains"/>
    <property type="match status" value="2"/>
</dbReference>
<gene>
    <name evidence="12" type="ORF">P170DRAFT_453200</name>
</gene>
<evidence type="ECO:0000256" key="3">
    <source>
        <dbReference type="ARBA" id="ARBA00022679"/>
    </source>
</evidence>
<evidence type="ECO:0000256" key="8">
    <source>
        <dbReference type="PROSITE-ProRule" id="PRU01363"/>
    </source>
</evidence>
<keyword evidence="1" id="KW-0596">Phosphopantetheine</keyword>
<dbReference type="Pfam" id="PF21089">
    <property type="entry name" value="PKS_DH_N"/>
    <property type="match status" value="1"/>
</dbReference>
<keyword evidence="7" id="KW-0012">Acyltransferase</keyword>
<sequence>MSEFQQDPLPALAVVGLSLKFPEEAVSPDAFWNMIIEGRCASKEFPPDRFNIDAHYNPDPNRLDSVSNRGGHFLTEDPSLFDAPFFSITAAEASAMDPQQRLALETSYRALEDAGLTMERVARSRTSVFTGASTNDYQAMLTHDPLNVPKFTATGTSPNMLSGRVSWFFNLAGPSVTVDTACSSGLAAIDLACKSIWSGDASMGIALGVNAILSLETTLSLSNLGLLSKDSRCFSFDSRGNGFARGEGIGAIVIRPLGDAIRDGDCIRSVIRSTAMNQDGKTPGITLPSIEMQEQLIRETYHKAGLDLDSTRYFEAHGTGMGSVKSNIGHLEGGSGIAGVLKAILALEKGFIPPNSENYESMEDTESIYLQVLMPIQIAKRPVPWPTDGLRRASVSSFGFGGTNAHIVLDDAYNYLQSRNLTGSHNTVRKPGFPQGVEARDSSITKPANAVSKLLVWSSWDEKGIQRLQDTWKPFLSEIQSDNRASFLHDLAHTLASRRTHHPWKTFAIAGSSDDFTTIADKFAPAERSLTSPNMALVFSGQGAQWFAMGRELLHSTPLFLQSIQAASAYLTSLGCEWDLLDEFQKSQAESRVNKPEFSQTMCTALQVALVDCLTAWNIVPHAVVGHSSGEIAAAYSANAITRESAWKIAYQRGRLSGRLETSSPRQGSMLAVALSAKDVTPYLDAVKLQEKEANLNIACVNSPTSVTISGYEILIDALKEQFDEANVFARKLKVGVGYHSAQMQEIAEEYEEALGVLEKPSATEKHVPQMVSSVTGTWIDSKALRIPRYWVRNMVSPVLFSDALSTICSGSSTDPTKKLDYSHRRRKPIHHLIEVGPHAVLQGACKDILKSVEKEKSVAYVSVLVRNVSASETALSAVGKLWCAGYPVDLTSVNMDPVRRPQTLGNLPQYPFDHSRSYWHHNLISRGVRHRRFGRNDLLGTPVPLWNPLEAQWRNIIRPSEIPWVSDHKVNGTILYPGTGMLVMAIEGAKQMAEPDKAISGFNITETSFSAAVRIPPNKDAVETSFYMRPIQDAASKSPSSFNFRLCSYEDENWIECCAGSIQIVYSTADQSSPQSDDERISRELLNYQAKGYSDLQHRAISGMDNAGIYEFACKCGLGYGESFQLISNLSFHRDDDYQVVGQIRRGEKGNETIHPTTLDAIIQQALWTLSKSGTEMFPTVVPRRLKKMWISHERLAQTPRSELLRAHATRFDDPHHGIIGDIRAFNDKLQEVLVDVIGLQMNVVSDTITEDVKEDTLQDYRCHQLEWKPDPQLLTNNEVVDLCTNSVQDNYNLGDVSEEFAFTIFVRVFKTLSELRNQEYTPSQPHLRKYVDWMIEQERRFNDGEVVFAREPWISRFKDPVFIEQAEERTSKANSRGYVIANVSRHLPQLLSGEINPLTFLFEGNQLKDFYFESLYDTVGVHRLGAYLDILSNQNNSLRVIEVGAGTGSFTDIIMRFLGRTDDESSERRYARWDFTDISRSFFSEAQDLFRAEGDRVQFNSLDIEQDPGNQGFECGTYDMVVASLVLHATHDLKKTLINARRLLKPGGKLVLNELTAHDILRTSFIFGLLEGWWLSSESYRKFGPCVNDARWNDLLRETGFSGLDVALRDYDDSRCWECSVLVATAVEETKPVKCNSDIEIYYSKASPRQTSSAEILAAHCQPLTKTSVSCLPIEDVPAEASGTPSLRIFLVDLERPTLPEMETQLFFTLQHLLCSSADVLWINSGGGLLTSSPQHRVVDGLLRAVSAENDKHCYVLSLDQVGEVQNLVHQTTKVINLLLQASANNKDIDTEYLEDHGVLHIPRLVAPPSLNEEMSSRTSSTHSKVQSFDCGVPLKLDSANSNLLGGFQFIEDELASQPLGPDEIEVKVQCTGVNFRDVLIAVGQLKSPHTGFECSGVVSRIGDACKRFQVGDAVALLYTGCFSTFIRVKEAEAVVKTGPVAFGDAAAVPVNFATAFIAIHDVARMRPNESILVHAGAGGTGQAAIQLAQNLGAEVFATVGSQKKKQFLMDTYGLPESHIFSSRSTLFAPAIKQRTHGRGIDVIFNSLAGESLKASWECVASYGRFIEIGIKDILANDCLPMGQFLHNVSFSAVNLASMMNDRPDKCATALDSVFKMMAEGKLQPAREVQLYGIGDMESAFRSMQSGKHIGKIVIEMRKDQVKTVLNTHPSTSLDFNGTYIISGGLGGLGRTISTWLVDRGARNLLLLSRSGARSPKSAELLQELSAKGANVMIPRCDVADEKSLARVLSECQERMPPFKGCIQAAMVLRDSSFGSMTHQAWQEAASPKIQGTWNLHQQLPPGMDFFVMLSSITGLVGSKGQANYAAGNSFQDALARHRVGLGEKATSLDLGAVGFTGAIVEDAKLADKFLNNSPFVVITEPEMHGVLDIYCDPHAGPYTASTCQTALRLAPRVEKINYDVDYWIDKPLFQRLVPRNGAGSNTGSSAESANVAAMLGEAQSLAEASAAVIQALTAKLSKALSIAMPELDANKPLHQYGVDSLVAVELRSWFTKEVQADIAVFDILGSSTISSVGQLATSKSKLKGEKW</sequence>
<feature type="domain" description="PKS/mFAS DH" evidence="11">
    <location>
        <begin position="937"/>
        <end position="1252"/>
    </location>
</feature>
<dbReference type="SUPFAM" id="SSF55048">
    <property type="entry name" value="Probable ACP-binding domain of malonyl-CoA ACP transacylase"/>
    <property type="match status" value="1"/>
</dbReference>
<dbReference type="InterPro" id="IPR014043">
    <property type="entry name" value="Acyl_transferase_dom"/>
</dbReference>
<dbReference type="Pfam" id="PF00109">
    <property type="entry name" value="ketoacyl-synt"/>
    <property type="match status" value="1"/>
</dbReference>
<dbReference type="PROSITE" id="PS50075">
    <property type="entry name" value="CARRIER"/>
    <property type="match status" value="1"/>
</dbReference>
<evidence type="ECO:0000259" key="10">
    <source>
        <dbReference type="PROSITE" id="PS52004"/>
    </source>
</evidence>
<evidence type="ECO:0000259" key="11">
    <source>
        <dbReference type="PROSITE" id="PS52019"/>
    </source>
</evidence>
<proteinExistence type="predicted"/>
<dbReference type="Pfam" id="PF23297">
    <property type="entry name" value="ACP_SdgA_C"/>
    <property type="match status" value="1"/>
</dbReference>
<dbReference type="SMART" id="SM00822">
    <property type="entry name" value="PKS_KR"/>
    <property type="match status" value="1"/>
</dbReference>
<dbReference type="SUPFAM" id="SSF53901">
    <property type="entry name" value="Thiolase-like"/>
    <property type="match status" value="1"/>
</dbReference>
<dbReference type="VEuPathDB" id="FungiDB:P170DRAFT_453200"/>
<evidence type="ECO:0000313" key="13">
    <source>
        <dbReference type="Proteomes" id="UP000234275"/>
    </source>
</evidence>
<dbReference type="InterPro" id="IPR014030">
    <property type="entry name" value="Ketoacyl_synth_N"/>
</dbReference>
<keyword evidence="5" id="KW-0560">Oxidoreductase</keyword>
<dbReference type="Pfam" id="PF14765">
    <property type="entry name" value="PS-DH"/>
    <property type="match status" value="1"/>
</dbReference>
<organism evidence="12 13">
    <name type="scientific">Aspergillus steynii IBT 23096</name>
    <dbReference type="NCBI Taxonomy" id="1392250"/>
    <lineage>
        <taxon>Eukaryota</taxon>
        <taxon>Fungi</taxon>
        <taxon>Dikarya</taxon>
        <taxon>Ascomycota</taxon>
        <taxon>Pezizomycotina</taxon>
        <taxon>Eurotiomycetes</taxon>
        <taxon>Eurotiomycetidae</taxon>
        <taxon>Eurotiales</taxon>
        <taxon>Aspergillaceae</taxon>
        <taxon>Aspergillus</taxon>
        <taxon>Aspergillus subgen. Circumdati</taxon>
    </lineage>
</organism>
<dbReference type="SUPFAM" id="SSF47336">
    <property type="entry name" value="ACP-like"/>
    <property type="match status" value="1"/>
</dbReference>
<feature type="domain" description="Carrier" evidence="9">
    <location>
        <begin position="2466"/>
        <end position="2543"/>
    </location>
</feature>
<dbReference type="Pfam" id="PF00698">
    <property type="entry name" value="Acyl_transf_1"/>
    <property type="match status" value="1"/>
</dbReference>
<dbReference type="GO" id="GO:0016491">
    <property type="term" value="F:oxidoreductase activity"/>
    <property type="evidence" value="ECO:0007669"/>
    <property type="project" value="UniProtKB-KW"/>
</dbReference>
<evidence type="ECO:0000256" key="6">
    <source>
        <dbReference type="ARBA" id="ARBA00023268"/>
    </source>
</evidence>
<dbReference type="InterPro" id="IPR013217">
    <property type="entry name" value="Methyltransf_12"/>
</dbReference>
<dbReference type="SUPFAM" id="SSF50129">
    <property type="entry name" value="GroES-like"/>
    <property type="match status" value="1"/>
</dbReference>
<dbReference type="InterPro" id="IPR057326">
    <property type="entry name" value="KR_dom"/>
</dbReference>
<dbReference type="Gene3D" id="1.10.1200.10">
    <property type="entry name" value="ACP-like"/>
    <property type="match status" value="1"/>
</dbReference>
<evidence type="ECO:0000256" key="7">
    <source>
        <dbReference type="ARBA" id="ARBA00023315"/>
    </source>
</evidence>
<dbReference type="GO" id="GO:0004312">
    <property type="term" value="F:fatty acid synthase activity"/>
    <property type="evidence" value="ECO:0007669"/>
    <property type="project" value="TreeGrafter"/>
</dbReference>
<dbReference type="Gene3D" id="3.10.129.110">
    <property type="entry name" value="Polyketide synthase dehydratase"/>
    <property type="match status" value="1"/>
</dbReference>
<keyword evidence="3" id="KW-0808">Transferase</keyword>
<dbReference type="InterPro" id="IPR020841">
    <property type="entry name" value="PKS_Beta-ketoAc_synthase_dom"/>
</dbReference>
<dbReference type="InterPro" id="IPR029063">
    <property type="entry name" value="SAM-dependent_MTases_sf"/>
</dbReference>
<dbReference type="FunFam" id="3.40.50.720:FF:000209">
    <property type="entry name" value="Polyketide synthase Pks12"/>
    <property type="match status" value="1"/>
</dbReference>
<dbReference type="InterPro" id="IPR036736">
    <property type="entry name" value="ACP-like_sf"/>
</dbReference>
<evidence type="ECO:0000256" key="1">
    <source>
        <dbReference type="ARBA" id="ARBA00022450"/>
    </source>
</evidence>
<dbReference type="SMART" id="SM00829">
    <property type="entry name" value="PKS_ER"/>
    <property type="match status" value="1"/>
</dbReference>
<accession>A0A2I2GF76</accession>
<dbReference type="InterPro" id="IPR049552">
    <property type="entry name" value="PKS_DH_N"/>
</dbReference>
<dbReference type="SUPFAM" id="SSF53335">
    <property type="entry name" value="S-adenosyl-L-methionine-dependent methyltransferases"/>
    <property type="match status" value="1"/>
</dbReference>
<dbReference type="CDD" id="cd00833">
    <property type="entry name" value="PKS"/>
    <property type="match status" value="1"/>
</dbReference>